<dbReference type="Proteomes" id="UP000237347">
    <property type="component" value="Unassembled WGS sequence"/>
</dbReference>
<comment type="caution">
    <text evidence="6">The sequence shown here is derived from an EMBL/GenBank/DDBJ whole genome shotgun (WGS) entry which is preliminary data.</text>
</comment>
<dbReference type="Gene3D" id="1.10.246.200">
    <property type="entry name" value="WPP domain"/>
    <property type="match status" value="2"/>
</dbReference>
<feature type="non-terminal residue" evidence="6">
    <location>
        <position position="1"/>
    </location>
</feature>
<dbReference type="GO" id="GO:0005737">
    <property type="term" value="C:cytoplasm"/>
    <property type="evidence" value="ECO:0007669"/>
    <property type="project" value="UniProtKB-SubCell"/>
</dbReference>
<dbReference type="Pfam" id="PF13943">
    <property type="entry name" value="WPP"/>
    <property type="match status" value="2"/>
</dbReference>
<evidence type="ECO:0000256" key="4">
    <source>
        <dbReference type="ARBA" id="ARBA00023242"/>
    </source>
</evidence>
<dbReference type="GO" id="GO:0005634">
    <property type="term" value="C:nucleus"/>
    <property type="evidence" value="ECO:0007669"/>
    <property type="project" value="UniProtKB-SubCell"/>
</dbReference>
<feature type="domain" description="WPP" evidence="5">
    <location>
        <begin position="77"/>
        <end position="168"/>
    </location>
</feature>
<protein>
    <submittedName>
        <fullName evidence="6">Mfp1 attachment factor 1</fullName>
    </submittedName>
</protein>
<evidence type="ECO:0000256" key="2">
    <source>
        <dbReference type="ARBA" id="ARBA00004496"/>
    </source>
</evidence>
<dbReference type="InterPro" id="IPR025265">
    <property type="entry name" value="WPP_dom"/>
</dbReference>
<dbReference type="GO" id="GO:0000278">
    <property type="term" value="P:mitotic cell cycle"/>
    <property type="evidence" value="ECO:0007669"/>
    <property type="project" value="InterPro"/>
</dbReference>
<dbReference type="InterPro" id="IPR038214">
    <property type="entry name" value="WPP_sf"/>
</dbReference>
<accession>A0AAW0MAN5</accession>
<evidence type="ECO:0000313" key="6">
    <source>
        <dbReference type="EMBL" id="KAK7859804.1"/>
    </source>
</evidence>
<feature type="domain" description="WPP" evidence="5">
    <location>
        <begin position="1"/>
        <end position="75"/>
    </location>
</feature>
<keyword evidence="3" id="KW-0963">Cytoplasm</keyword>
<dbReference type="PANTHER" id="PTHR34362:SF1">
    <property type="entry name" value="WPP DOMAIN-CONTAINING PROTEIN 1-RELATED"/>
    <property type="match status" value="1"/>
</dbReference>
<dbReference type="EMBL" id="PKMF04000010">
    <property type="protein sequence ID" value="KAK7859804.1"/>
    <property type="molecule type" value="Genomic_DNA"/>
</dbReference>
<evidence type="ECO:0000313" key="7">
    <source>
        <dbReference type="Proteomes" id="UP000237347"/>
    </source>
</evidence>
<sequence>IWPLTQHIRDAVVARLIETLSKQSILSKRYGTLPSDKASFATRLIEMEAFSIAAAFASAEDDEIKILQVYSHKISLFSIWPLTQHIRDAVVARLIETLSKQSILSKRYGTLPSDKASFATRLIEMEAFSIAAAFASAEDDEIKILQVYSHKISRRMLDTIKTHASSAAASFVVDTGTAL</sequence>
<keyword evidence="7" id="KW-1185">Reference proteome</keyword>
<proteinExistence type="predicted"/>
<name>A0AAW0MAN5_QUESU</name>
<gene>
    <name evidence="6" type="primary">MAF1_2</name>
    <name evidence="6" type="ORF">CFP56_002077</name>
</gene>
<dbReference type="GO" id="GO:0048527">
    <property type="term" value="P:lateral root development"/>
    <property type="evidence" value="ECO:0007669"/>
    <property type="project" value="InterPro"/>
</dbReference>
<reference evidence="6 7" key="1">
    <citation type="journal article" date="2018" name="Sci. Data">
        <title>The draft genome sequence of cork oak.</title>
        <authorList>
            <person name="Ramos A.M."/>
            <person name="Usie A."/>
            <person name="Barbosa P."/>
            <person name="Barros P.M."/>
            <person name="Capote T."/>
            <person name="Chaves I."/>
            <person name="Simoes F."/>
            <person name="Abreu I."/>
            <person name="Carrasquinho I."/>
            <person name="Faro C."/>
            <person name="Guimaraes J.B."/>
            <person name="Mendonca D."/>
            <person name="Nobrega F."/>
            <person name="Rodrigues L."/>
            <person name="Saibo N.J.M."/>
            <person name="Varela M.C."/>
            <person name="Egas C."/>
            <person name="Matos J."/>
            <person name="Miguel C.M."/>
            <person name="Oliveira M.M."/>
            <person name="Ricardo C.P."/>
            <person name="Goncalves S."/>
        </authorList>
    </citation>
    <scope>NUCLEOTIDE SEQUENCE [LARGE SCALE GENOMIC DNA]</scope>
    <source>
        <strain evidence="7">cv. HL8</strain>
    </source>
</reference>
<dbReference type="PANTHER" id="PTHR34362">
    <property type="entry name" value="WPP DOMAIN-CONTAINING PROTEIN 1-RELATED"/>
    <property type="match status" value="1"/>
</dbReference>
<keyword evidence="4" id="KW-0539">Nucleus</keyword>
<evidence type="ECO:0000256" key="1">
    <source>
        <dbReference type="ARBA" id="ARBA00004123"/>
    </source>
</evidence>
<evidence type="ECO:0000256" key="3">
    <source>
        <dbReference type="ARBA" id="ARBA00022490"/>
    </source>
</evidence>
<evidence type="ECO:0000259" key="5">
    <source>
        <dbReference type="Pfam" id="PF13943"/>
    </source>
</evidence>
<dbReference type="InterPro" id="IPR044692">
    <property type="entry name" value="WPP1/2/3"/>
</dbReference>
<comment type="subcellular location">
    <subcellularLocation>
        <location evidence="2">Cytoplasm</location>
    </subcellularLocation>
    <subcellularLocation>
        <location evidence="1">Nucleus</location>
    </subcellularLocation>
</comment>
<organism evidence="6 7">
    <name type="scientific">Quercus suber</name>
    <name type="common">Cork oak</name>
    <dbReference type="NCBI Taxonomy" id="58331"/>
    <lineage>
        <taxon>Eukaryota</taxon>
        <taxon>Viridiplantae</taxon>
        <taxon>Streptophyta</taxon>
        <taxon>Embryophyta</taxon>
        <taxon>Tracheophyta</taxon>
        <taxon>Spermatophyta</taxon>
        <taxon>Magnoliopsida</taxon>
        <taxon>eudicotyledons</taxon>
        <taxon>Gunneridae</taxon>
        <taxon>Pentapetalae</taxon>
        <taxon>rosids</taxon>
        <taxon>fabids</taxon>
        <taxon>Fagales</taxon>
        <taxon>Fagaceae</taxon>
        <taxon>Quercus</taxon>
    </lineage>
</organism>
<dbReference type="AlphaFoldDB" id="A0AAW0MAN5"/>